<protein>
    <recommendedName>
        <fullName evidence="1">DUF7025 domain-containing protein</fullName>
    </recommendedName>
</protein>
<feature type="domain" description="DUF7025" evidence="1">
    <location>
        <begin position="46"/>
        <end position="141"/>
    </location>
</feature>
<reference evidence="2 3" key="1">
    <citation type="submission" date="2017-12" db="EMBL/GenBank/DDBJ databases">
        <title>Comparative genomics of Botrytis spp.</title>
        <authorList>
            <person name="Valero-Jimenez C.A."/>
            <person name="Tapia P."/>
            <person name="Veloso J."/>
            <person name="Silva-Moreno E."/>
            <person name="Staats M."/>
            <person name="Valdes J.H."/>
            <person name="Van Kan J.A.L."/>
        </authorList>
    </citation>
    <scope>NUCLEOTIDE SEQUENCE [LARGE SCALE GENOMIC DNA]</scope>
    <source>
        <strain evidence="2 3">MUCL3349</strain>
    </source>
</reference>
<dbReference type="EMBL" id="PQXO01000689">
    <property type="protein sequence ID" value="TGO83181.1"/>
    <property type="molecule type" value="Genomic_DNA"/>
</dbReference>
<dbReference type="InterPro" id="IPR054289">
    <property type="entry name" value="DUF7025"/>
</dbReference>
<sequence length="267" mass="30929">MWKMLLRMRRPPVMPFLYATGKASILVVPLQKILEPELKDVTEARIDYIENKVVTYDHFWTIFQLGWILYTQIWGRASTIKFVYGCPIDDEKKGHFYRVDCQVVNWDGEKFGFELVHHEIPEFLGTTEIDTIPIFPLEFHPDQKKIKAELFKRSFAVGEDPECGCPIKVTVDSRIIIDTRAYGKFNPNKVSSLKAVDHKRASEIVDPESDYENDEYGLYEDEVDGSPRNSTLKTDKDFSCSTIKPLRSEHLIIFSPLLKGYALKEKL</sequence>
<evidence type="ECO:0000313" key="2">
    <source>
        <dbReference type="EMBL" id="TGO83181.1"/>
    </source>
</evidence>
<name>A0A4Z1KAP6_9HELO</name>
<organism evidence="2 3">
    <name type="scientific">Botrytis porri</name>
    <dbReference type="NCBI Taxonomy" id="87229"/>
    <lineage>
        <taxon>Eukaryota</taxon>
        <taxon>Fungi</taxon>
        <taxon>Dikarya</taxon>
        <taxon>Ascomycota</taxon>
        <taxon>Pezizomycotina</taxon>
        <taxon>Leotiomycetes</taxon>
        <taxon>Helotiales</taxon>
        <taxon>Sclerotiniaceae</taxon>
        <taxon>Botrytis</taxon>
    </lineage>
</organism>
<evidence type="ECO:0000259" key="1">
    <source>
        <dbReference type="Pfam" id="PF22942"/>
    </source>
</evidence>
<accession>A0A4Z1KAP6</accession>
<comment type="caution">
    <text evidence="2">The sequence shown here is derived from an EMBL/GenBank/DDBJ whole genome shotgun (WGS) entry which is preliminary data.</text>
</comment>
<dbReference type="PANTHER" id="PTHR46411">
    <property type="entry name" value="FAMILY ATPASE, PUTATIVE-RELATED"/>
    <property type="match status" value="1"/>
</dbReference>
<proteinExistence type="predicted"/>
<dbReference type="AlphaFoldDB" id="A0A4Z1KAP6"/>
<keyword evidence="3" id="KW-1185">Reference proteome</keyword>
<evidence type="ECO:0000313" key="3">
    <source>
        <dbReference type="Proteomes" id="UP000297280"/>
    </source>
</evidence>
<dbReference type="Pfam" id="PF22942">
    <property type="entry name" value="DUF7025"/>
    <property type="match status" value="1"/>
</dbReference>
<dbReference type="STRING" id="87229.A0A4Z1KAP6"/>
<gene>
    <name evidence="2" type="ORF">BPOR_0690g00070</name>
</gene>
<dbReference type="PANTHER" id="PTHR46411:SF3">
    <property type="entry name" value="AAA+ ATPASE DOMAIN-CONTAINING PROTEIN"/>
    <property type="match status" value="1"/>
</dbReference>
<dbReference type="Proteomes" id="UP000297280">
    <property type="component" value="Unassembled WGS sequence"/>
</dbReference>